<sequence length="388" mass="41577">MKLEKLFLLGAIAFGLAACSNEDTPVVQQAKNATMSLKIVQGGTRAIGIPDDITAGESKIKRLDVFVFNGDAVDGHKQATGEDVTEVKDIAVTTGSRTMVVVANATADMGTITSKAALLGKVASDLAAQTLENGLLMTSEVTEEFTIQAGKNYYGYAAGQTPAGNEISVGVPVKLTRVPARVALVNAVTQFTGSYAEFTFEPEEIFLFNAKKQSKYFGNPGALVAGTELLSGVDLSSFGGPLKPAAWETADYLKDPFESLDILSEKQVYYYVFENDASVQPTVLSIKGKIKKSSADDDYATATEFPGAIDSQGYTYYSIVVNANKEGYTYEGDTPKDSKILRNTKYNISVTIKHLGKDDPTDPPTEAATLDVKVEVAEWEVVGQNVVY</sequence>
<dbReference type="Pfam" id="PF22492">
    <property type="entry name" value="FimA4_C"/>
    <property type="match status" value="1"/>
</dbReference>
<dbReference type="Gene3D" id="2.60.40.2580">
    <property type="match status" value="1"/>
</dbReference>
<protein>
    <submittedName>
        <fullName evidence="7">Major fimbrial subunit protein type Ib</fullName>
    </submittedName>
</protein>
<dbReference type="AlphaFoldDB" id="W4P536"/>
<keyword evidence="3" id="KW-0732">Signal</keyword>
<evidence type="ECO:0000313" key="7">
    <source>
        <dbReference type="EMBL" id="GAE14860.1"/>
    </source>
</evidence>
<evidence type="ECO:0000259" key="6">
    <source>
        <dbReference type="Pfam" id="PF22492"/>
    </source>
</evidence>
<accession>W4P536</accession>
<evidence type="ECO:0000256" key="4">
    <source>
        <dbReference type="ARBA" id="ARBA00023263"/>
    </source>
</evidence>
<keyword evidence="4" id="KW-0281">Fimbrium</keyword>
<dbReference type="InterPro" id="IPR029141">
    <property type="entry name" value="FimA_N"/>
</dbReference>
<comment type="caution">
    <text evidence="7">The sequence shown here is derived from an EMBL/GenBank/DDBJ whole genome shotgun (WGS) entry which is preliminary data.</text>
</comment>
<evidence type="ECO:0000313" key="8">
    <source>
        <dbReference type="Proteomes" id="UP000018861"/>
    </source>
</evidence>
<evidence type="ECO:0000256" key="2">
    <source>
        <dbReference type="ARBA" id="ARBA00006011"/>
    </source>
</evidence>
<dbReference type="PROSITE" id="PS51257">
    <property type="entry name" value="PROKAR_LIPOPROTEIN"/>
    <property type="match status" value="1"/>
</dbReference>
<dbReference type="EMBL" id="BAIQ01000008">
    <property type="protein sequence ID" value="GAE14860.1"/>
    <property type="molecule type" value="Genomic_DNA"/>
</dbReference>
<gene>
    <name evidence="7" type="ORF">JCM6292_1054</name>
</gene>
<dbReference type="GO" id="GO:0009289">
    <property type="term" value="C:pilus"/>
    <property type="evidence" value="ECO:0007669"/>
    <property type="project" value="UniProtKB-SubCell"/>
</dbReference>
<dbReference type="InterPro" id="IPR053878">
    <property type="entry name" value="FimA_C"/>
</dbReference>
<dbReference type="Gene3D" id="2.60.40.3690">
    <property type="match status" value="1"/>
</dbReference>
<organism evidence="7 8">
    <name type="scientific">Bacteroides pyogenes JCM 6292</name>
    <dbReference type="NCBI Taxonomy" id="1235809"/>
    <lineage>
        <taxon>Bacteria</taxon>
        <taxon>Pseudomonadati</taxon>
        <taxon>Bacteroidota</taxon>
        <taxon>Bacteroidia</taxon>
        <taxon>Bacteroidales</taxon>
        <taxon>Bacteroidaceae</taxon>
        <taxon>Bacteroides</taxon>
    </lineage>
</organism>
<evidence type="ECO:0000259" key="5">
    <source>
        <dbReference type="Pfam" id="PF06321"/>
    </source>
</evidence>
<feature type="domain" description="Major fimbrial subunit protein N-terminal" evidence="5">
    <location>
        <begin position="33"/>
        <end position="177"/>
    </location>
</feature>
<dbReference type="Pfam" id="PF06321">
    <property type="entry name" value="P_gingi_FimA"/>
    <property type="match status" value="1"/>
</dbReference>
<feature type="domain" description="Major fimbrium subunit FimA C-terminal" evidence="6">
    <location>
        <begin position="198"/>
        <end position="379"/>
    </location>
</feature>
<dbReference type="Proteomes" id="UP000018861">
    <property type="component" value="Unassembled WGS sequence"/>
</dbReference>
<proteinExistence type="inferred from homology"/>
<reference evidence="7 8" key="1">
    <citation type="journal article" date="2014" name="Genome Announc.">
        <title>Draft Genome Sequences of Three Strains of Bacteroides pyogenes Isolated from a Cat and Swine.</title>
        <authorList>
            <person name="Sakamoto M."/>
            <person name="Oshima K."/>
            <person name="Suda W."/>
            <person name="Kitamura K."/>
            <person name="Iida T."/>
            <person name="Hattori M."/>
            <person name="Ohkuma M."/>
        </authorList>
    </citation>
    <scope>NUCLEOTIDE SEQUENCE [LARGE SCALE GENOMIC DNA]</scope>
    <source>
        <strain evidence="7 8">JCM 6292</strain>
    </source>
</reference>
<evidence type="ECO:0000256" key="1">
    <source>
        <dbReference type="ARBA" id="ARBA00004561"/>
    </source>
</evidence>
<comment type="subcellular location">
    <subcellularLocation>
        <location evidence="1">Fimbrium</location>
    </subcellularLocation>
</comment>
<name>W4P536_9BACE</name>
<comment type="similarity">
    <text evidence="2">Belongs to the bacteroidetes fimbrillin superfamily. FimA/Mfa1 family.</text>
</comment>
<evidence type="ECO:0000256" key="3">
    <source>
        <dbReference type="ARBA" id="ARBA00022729"/>
    </source>
</evidence>